<protein>
    <submittedName>
        <fullName evidence="1">Uncharacterized protein</fullName>
    </submittedName>
</protein>
<proteinExistence type="predicted"/>
<evidence type="ECO:0000313" key="1">
    <source>
        <dbReference type="EMBL" id="ALL63861.1"/>
    </source>
</evidence>
<sequence>MSGARVLRTRSWRNILKDSRTVRKHFRSACAVPCFARGHFQRRLHRGPNAPLAQPATQFQRHWKYLPCHSTAASPRFPVCPACPCVSRSPAATPR</sequence>
<organism evidence="1 2">
    <name type="scientific">Paraburkholderia caribensis MBA4</name>
    <dbReference type="NCBI Taxonomy" id="1323664"/>
    <lineage>
        <taxon>Bacteria</taxon>
        <taxon>Pseudomonadati</taxon>
        <taxon>Pseudomonadota</taxon>
        <taxon>Betaproteobacteria</taxon>
        <taxon>Burkholderiales</taxon>
        <taxon>Burkholderiaceae</taxon>
        <taxon>Paraburkholderia</taxon>
    </lineage>
</organism>
<gene>
    <name evidence="1" type="ORF">K788_0002585</name>
</gene>
<dbReference type="AlphaFoldDB" id="A0A0N7JTK4"/>
<name>A0A0N7JTK4_9BURK</name>
<dbReference type="Proteomes" id="UP000019146">
    <property type="component" value="Chromosome 1"/>
</dbReference>
<dbReference type="EMBL" id="CP012746">
    <property type="protein sequence ID" value="ALL63861.1"/>
    <property type="molecule type" value="Genomic_DNA"/>
</dbReference>
<evidence type="ECO:0000313" key="2">
    <source>
        <dbReference type="Proteomes" id="UP000019146"/>
    </source>
</evidence>
<reference evidence="1 2" key="1">
    <citation type="journal article" date="2014" name="Genome Announc.">
        <title>Draft Genome Sequence of the Haloacid-Degrading Burkholderia caribensis Strain MBA4.</title>
        <authorList>
            <person name="Pan Y."/>
            <person name="Kong K.F."/>
            <person name="Tsang J.S."/>
        </authorList>
    </citation>
    <scope>NUCLEOTIDE SEQUENCE [LARGE SCALE GENOMIC DNA]</scope>
    <source>
        <strain evidence="1 2">MBA4</strain>
    </source>
</reference>
<dbReference type="KEGG" id="bcai:K788_0002585"/>
<accession>A0A0N7JTK4</accession>